<keyword evidence="7" id="KW-1185">Reference proteome</keyword>
<dbReference type="PANTHER" id="PTHR34819:SF3">
    <property type="entry name" value="CELL SURFACE PROTEIN"/>
    <property type="match status" value="1"/>
</dbReference>
<dbReference type="Pfam" id="PF25549">
    <property type="entry name" value="DUF7927"/>
    <property type="match status" value="6"/>
</dbReference>
<feature type="domain" description="DUF7927" evidence="5">
    <location>
        <begin position="1683"/>
        <end position="1799"/>
    </location>
</feature>
<feature type="compositionally biased region" description="Polar residues" evidence="1">
    <location>
        <begin position="238"/>
        <end position="259"/>
    </location>
</feature>
<name>A0ABY3RPM5_9MICO</name>
<feature type="region of interest" description="Disordered" evidence="1">
    <location>
        <begin position="236"/>
        <end position="259"/>
    </location>
</feature>
<dbReference type="Gene3D" id="2.60.40.740">
    <property type="match status" value="1"/>
</dbReference>
<protein>
    <submittedName>
        <fullName evidence="6">DUF11 domain-containing protein</fullName>
    </submittedName>
</protein>
<organism evidence="6 7">
    <name type="scientific">Microbacterium resistens</name>
    <dbReference type="NCBI Taxonomy" id="156977"/>
    <lineage>
        <taxon>Bacteria</taxon>
        <taxon>Bacillati</taxon>
        <taxon>Actinomycetota</taxon>
        <taxon>Actinomycetes</taxon>
        <taxon>Micrococcales</taxon>
        <taxon>Microbacteriaceae</taxon>
        <taxon>Microbacterium</taxon>
    </lineage>
</organism>
<evidence type="ECO:0000256" key="1">
    <source>
        <dbReference type="SAM" id="MobiDB-lite"/>
    </source>
</evidence>
<feature type="domain" description="DUF7927" evidence="5">
    <location>
        <begin position="1181"/>
        <end position="1307"/>
    </location>
</feature>
<dbReference type="RefSeq" id="WP_231819592.1">
    <property type="nucleotide sequence ID" value="NZ_CP082781.1"/>
</dbReference>
<dbReference type="NCBIfam" id="TIGR01451">
    <property type="entry name" value="B_ant_repeat"/>
    <property type="match status" value="6"/>
</dbReference>
<dbReference type="InterPro" id="IPR001434">
    <property type="entry name" value="OmcB-like_DUF11"/>
</dbReference>
<feature type="region of interest" description="Disordered" evidence="1">
    <location>
        <begin position="123"/>
        <end position="158"/>
    </location>
</feature>
<feature type="domain" description="DUF11" evidence="4">
    <location>
        <begin position="1317"/>
        <end position="1410"/>
    </location>
</feature>
<feature type="region of interest" description="Disordered" evidence="1">
    <location>
        <begin position="832"/>
        <end position="852"/>
    </location>
</feature>
<keyword evidence="2" id="KW-0472">Membrane</keyword>
<dbReference type="Pfam" id="PF01345">
    <property type="entry name" value="DUF11"/>
    <property type="match status" value="1"/>
</dbReference>
<dbReference type="PANTHER" id="PTHR34819">
    <property type="entry name" value="LARGE CYSTEINE-RICH PERIPLASMIC PROTEIN OMCB"/>
    <property type="match status" value="1"/>
</dbReference>
<gene>
    <name evidence="6" type="ORF">K8F61_14340</name>
</gene>
<evidence type="ECO:0000313" key="6">
    <source>
        <dbReference type="EMBL" id="UGS25821.1"/>
    </source>
</evidence>
<reference evidence="6 7" key="1">
    <citation type="submission" date="2023-01" db="EMBL/GenBank/DDBJ databases">
        <title>Characterization of estradiol degrading bacteria Microbacterium sp. MZT7 and reveal degrading genes through genome analysis.</title>
        <authorList>
            <person name="Hao P."/>
            <person name="Gao Y."/>
        </authorList>
    </citation>
    <scope>NUCLEOTIDE SEQUENCE [LARGE SCALE GENOMIC DNA]</scope>
    <source>
        <strain evidence="6 7">MZT7</strain>
    </source>
</reference>
<keyword evidence="3" id="KW-0732">Signal</keyword>
<dbReference type="Proteomes" id="UP001199642">
    <property type="component" value="Chromosome"/>
</dbReference>
<dbReference type="InterPro" id="IPR057687">
    <property type="entry name" value="DUF7927"/>
</dbReference>
<dbReference type="EMBL" id="CP082781">
    <property type="protein sequence ID" value="UGS25821.1"/>
    <property type="molecule type" value="Genomic_DNA"/>
</dbReference>
<proteinExistence type="predicted"/>
<evidence type="ECO:0000256" key="2">
    <source>
        <dbReference type="SAM" id="Phobius"/>
    </source>
</evidence>
<keyword evidence="2" id="KW-0812">Transmembrane</keyword>
<feature type="domain" description="DUF7927" evidence="5">
    <location>
        <begin position="1551"/>
        <end position="1677"/>
    </location>
</feature>
<evidence type="ECO:0000259" key="5">
    <source>
        <dbReference type="Pfam" id="PF25549"/>
    </source>
</evidence>
<dbReference type="InterPro" id="IPR051172">
    <property type="entry name" value="Chlamydia_OmcB"/>
</dbReference>
<evidence type="ECO:0000256" key="3">
    <source>
        <dbReference type="SAM" id="SignalP"/>
    </source>
</evidence>
<keyword evidence="2" id="KW-1133">Transmembrane helix</keyword>
<feature type="region of interest" description="Disordered" evidence="1">
    <location>
        <begin position="332"/>
        <end position="366"/>
    </location>
</feature>
<feature type="compositionally biased region" description="Low complexity" evidence="1">
    <location>
        <begin position="138"/>
        <end position="152"/>
    </location>
</feature>
<accession>A0ABY3RPM5</accession>
<evidence type="ECO:0000313" key="7">
    <source>
        <dbReference type="Proteomes" id="UP001199642"/>
    </source>
</evidence>
<evidence type="ECO:0000259" key="4">
    <source>
        <dbReference type="Pfam" id="PF01345"/>
    </source>
</evidence>
<feature type="chain" id="PRO_5046485970" evidence="3">
    <location>
        <begin position="20"/>
        <end position="1979"/>
    </location>
</feature>
<sequence>MAALAGLLGSLLPATSAQAAPLSTHEITAVWAGDPAPTEAPYGQPVIAEWRVNTNDVDDPYSNEPVDNVRLTLTAGNGVFTSIPEICKTRDVAPLSEISADGTTLLCNIGTVKEGTASVIQTPVRGSSASGGELTINGTATSDSAASAAGPADPGPLPITYSRGMDLSLVSAPGQQYQGGVKASRTGGERTFVLMNFSLVLAAGSIPGPDTYSFPVTIGSNVPSAVNGLQWESCRPIDSSSRSTGQPFSDSAQSDRTNFPTCAVNGAGTNYTVSLSDLDYTLVQTPSNDSLGQPLPGNGSYVASGTLEFSIPAQVSQITNFTFTAAPGPFSFTDGSSAPDGDPANNASDTTLVPPGGFSNSWNGTPANSRSAWDANLWVSPGTSQGVPLPQPGIDDRADWDEAVANGTAQTTLPLYHQANSAMWNSYQGPGGEQLAGICTMSQNPSFVATSFDGGGWDPGLSYLTYTTARFFYTTQSIDTKTETCGDTAPSAKWIEVVPPAGKTLDDPRIGSDILMTLPAGVTAVKMTWDPTVDRPRSSRGYAFLRAFGHIDQNAPTSGEGWTIGAFNSPLDPALHWPGYPTLNGYVNVSTYPGGVDLPGSTYGPNMNGHRDAFRLQGPQGLIEKSVSDTTAQPGIPVTYTLRAQAQNTVTSPPPVSFRVVDTLPDGMVYVDGSAQPAPTAVSADRRTLTWDVVDAEANVFQTIRYQAQRPADSVLAPGTQLTNTAVIDVPGDNRPSNTPGRQASATVTVPSASATIFGKSSEANILSFDGDSSAWVLTISSQDPVASDFTDTIDILPALGDGRGTTIDGSYTVTGVDTPTGSTVYYTTAPLTTLSNDPRDPSNGAPGSVAGNSVGWTTTAMANPTAVRVIGPRLDPGATQTIRIAYTTASGANCQAPAPGDNKPGQILVNSASSWAGHTALPMLSSAVTEIASCYAVSLKKFVQDAEGNWHDANTLADFPAYRVGDEVPYRIVVENIGQGTVTDLEITDDLFPSGSFTVERLARGEQEVHEYTAVLTGGGNIVNTACGTAASPPDAEAPTILCDPAGVVVTNYTTVKSSDPASGATVKPGDTITYTMTVTQEGDVPAIAEFTDTLANVLDDAVYNGDVTASIGTAKVTGDVLSWNGTVPVGETATITYSVTVKDSAALAADGDYRVGNQVTSPGCVEAADCATEHPVADYTVVKSSDPADGSNVAEGDTIEYTLTVSQVGEGAFTGASLTDDLSDVLDDATWNGDLTASAGMAGFDPATATLTWSGDLAVGQMVTITYSVTVTAAGDTHLHNVVTSDGCASQDTCETEHFTATYTTVKTSDPAPGTDVKIGDVITYTVTVTQSGEGRVVGQFFTDDLANVLDDAVYNDDLAADNGTATYDPATGVISWTGDLGPGDVATVTYSVTVTAAGDTLIGNTVQSPGCESAADCETEHKTGRYETVKTSDPASGSDVQAGDVIEYTVTVSQVGEAAVAGASFTDDLTAVLDDAAWNDDLAASAGTVSYGAPTVTWSGDLEVGQVVTVTYSVTVTGAGDMTLRNVVTSDGCADEGSCTTTHQTGDYTVSKTAVAAPGSTVAVGDTITYTVTVAQRGPGAVEGATFVDDLTAVLDDATWNDDAVASAGTAAFAAGAKQLTWTGDLAVGEVVTVTYSVTVTGAGDMTLTNVVAPGENGECVPAGDQNPDCTTTHQTGRFTYSKMADPAHNSDVRPGDVVTYTVTVAQEGPASVAASLVDDLSDVIDDADYNGDVAASAGTAAVDGATLSWAGDLAPGDVVTITYSVTVTGAGNTTLANVVTSPSPAGECVPAPDGTEDCRTIHKTGGYVYAKTADPASGTEVALGDRVTYTLTVTQRGDGAVADAIVVDDLSDVLDDASWNDDATASSGAVTRAGDTLTWKGDLAVGQTVTVTYSVTVTSAGPAALRNVVTSPDVRAICDPAGVCETEHEVPPTPPLAITGGVLGWGLGVLAGGLLIAGAMLIGIRRRRQDDAVTR</sequence>
<feature type="signal peptide" evidence="3">
    <location>
        <begin position="1"/>
        <end position="19"/>
    </location>
</feature>
<feature type="domain" description="DUF7927" evidence="5">
    <location>
        <begin position="1429"/>
        <end position="1545"/>
    </location>
</feature>
<dbReference type="InterPro" id="IPR047589">
    <property type="entry name" value="DUF11_rpt"/>
</dbReference>
<feature type="domain" description="DUF7927" evidence="5">
    <location>
        <begin position="1812"/>
        <end position="1933"/>
    </location>
</feature>
<feature type="transmembrane region" description="Helical" evidence="2">
    <location>
        <begin position="1946"/>
        <end position="1968"/>
    </location>
</feature>
<feature type="domain" description="DUF7927" evidence="5">
    <location>
        <begin position="1054"/>
        <end position="1172"/>
    </location>
</feature>